<evidence type="ECO:0008006" key="6">
    <source>
        <dbReference type="Google" id="ProtNLM"/>
    </source>
</evidence>
<evidence type="ECO:0000313" key="5">
    <source>
        <dbReference type="Proteomes" id="UP000232721"/>
    </source>
</evidence>
<accession>A0ABM6PZN5</accession>
<keyword evidence="5" id="KW-1185">Reference proteome</keyword>
<feature type="domain" description="Protein FecR C-terminal" evidence="3">
    <location>
        <begin position="243"/>
        <end position="304"/>
    </location>
</feature>
<dbReference type="Pfam" id="PF04773">
    <property type="entry name" value="FecR"/>
    <property type="match status" value="1"/>
</dbReference>
<dbReference type="PANTHER" id="PTHR30273:SF2">
    <property type="entry name" value="PROTEIN FECR"/>
    <property type="match status" value="1"/>
</dbReference>
<dbReference type="InterPro" id="IPR012373">
    <property type="entry name" value="Ferrdict_sens_TM"/>
</dbReference>
<feature type="transmembrane region" description="Helical" evidence="1">
    <location>
        <begin position="87"/>
        <end position="104"/>
    </location>
</feature>
<feature type="domain" description="FecR protein" evidence="2">
    <location>
        <begin position="109"/>
        <end position="200"/>
    </location>
</feature>
<reference evidence="4 5" key="1">
    <citation type="submission" date="2017-02" db="EMBL/GenBank/DDBJ databases">
        <title>Trade-off between light-utilization and light-protection in marine flavobacteria.</title>
        <authorList>
            <person name="Kumagai Y."/>
            <person name="Yoshizawa S."/>
            <person name="Kogure K."/>
            <person name="Iwasaki W."/>
        </authorList>
    </citation>
    <scope>NUCLEOTIDE SEQUENCE [LARGE SCALE GENOMIC DNA]</scope>
    <source>
        <strain evidence="4 5">KCTC 23670</strain>
    </source>
</reference>
<proteinExistence type="predicted"/>
<evidence type="ECO:0000313" key="4">
    <source>
        <dbReference type="EMBL" id="AUC22330.1"/>
    </source>
</evidence>
<dbReference type="Proteomes" id="UP000232721">
    <property type="component" value="Chromosome"/>
</dbReference>
<keyword evidence="1" id="KW-0472">Membrane</keyword>
<sequence>MEAIEKSETLLAKWVSGEMTEEELSAFEKSEDYQLFVRISEEAALFKKPEFNKEEVFSKIVSEITENKKVISLKADKKSKVFSLRKLTAVAATLLLLVSTFYFLNFNTDVNTGFGERRTIILPDNSTVILNAKSSLSYNKKNWKQDRTLELEGEAYFKVAKGSKFQVKTTEGIISVLGTQFTVFEEEDFLSVTCFEGKVKVERKNVEIILTKGKTFSQYKDSVPLKLGTKKVNPDWLKQESSFVSAPLLVVLKSIEKQYNIKMINLELKKDQLYTGSFVHTNLEQALEAVLLPMNISYTISDDKKNVTLK</sequence>
<dbReference type="InterPro" id="IPR032508">
    <property type="entry name" value="FecR_C"/>
</dbReference>
<organism evidence="4 5">
    <name type="scientific">Polaribacter sejongensis</name>
    <dbReference type="NCBI Taxonomy" id="985043"/>
    <lineage>
        <taxon>Bacteria</taxon>
        <taxon>Pseudomonadati</taxon>
        <taxon>Bacteroidota</taxon>
        <taxon>Flavobacteriia</taxon>
        <taxon>Flavobacteriales</taxon>
        <taxon>Flavobacteriaceae</taxon>
    </lineage>
</organism>
<dbReference type="EMBL" id="CP019336">
    <property type="protein sequence ID" value="AUC22330.1"/>
    <property type="molecule type" value="Genomic_DNA"/>
</dbReference>
<evidence type="ECO:0000259" key="3">
    <source>
        <dbReference type="Pfam" id="PF16344"/>
    </source>
</evidence>
<dbReference type="Pfam" id="PF16344">
    <property type="entry name" value="FecR_C"/>
    <property type="match status" value="1"/>
</dbReference>
<evidence type="ECO:0000259" key="2">
    <source>
        <dbReference type="Pfam" id="PF04773"/>
    </source>
</evidence>
<evidence type="ECO:0000256" key="1">
    <source>
        <dbReference type="SAM" id="Phobius"/>
    </source>
</evidence>
<keyword evidence="1" id="KW-0812">Transmembrane</keyword>
<dbReference type="Gene3D" id="3.55.50.30">
    <property type="match status" value="1"/>
</dbReference>
<name>A0ABM6PZN5_9FLAO</name>
<gene>
    <name evidence="4" type="ORF">BTO15_09600</name>
</gene>
<dbReference type="PANTHER" id="PTHR30273">
    <property type="entry name" value="PERIPLASMIC SIGNAL SENSOR AND SIGMA FACTOR ACTIVATOR FECR-RELATED"/>
    <property type="match status" value="1"/>
</dbReference>
<dbReference type="InterPro" id="IPR006860">
    <property type="entry name" value="FecR"/>
</dbReference>
<dbReference type="Gene3D" id="2.60.120.1440">
    <property type="match status" value="1"/>
</dbReference>
<protein>
    <recommendedName>
        <fullName evidence="6">FecR protein domain-containing protein</fullName>
    </recommendedName>
</protein>
<keyword evidence="1" id="KW-1133">Transmembrane helix</keyword>
<dbReference type="RefSeq" id="WP_165732879.1">
    <property type="nucleotide sequence ID" value="NZ_CP019336.1"/>
</dbReference>